<dbReference type="SUPFAM" id="SSF51735">
    <property type="entry name" value="NAD(P)-binding Rossmann-fold domains"/>
    <property type="match status" value="1"/>
</dbReference>
<dbReference type="PANTHER" id="PTHR38110:SF1">
    <property type="entry name" value="THIOESTERASE DOMAIN-CONTAINING PROTEIN"/>
    <property type="match status" value="1"/>
</dbReference>
<organism evidence="3 4">
    <name type="scientific">Knufia obscura</name>
    <dbReference type="NCBI Taxonomy" id="1635080"/>
    <lineage>
        <taxon>Eukaryota</taxon>
        <taxon>Fungi</taxon>
        <taxon>Dikarya</taxon>
        <taxon>Ascomycota</taxon>
        <taxon>Pezizomycotina</taxon>
        <taxon>Eurotiomycetes</taxon>
        <taxon>Chaetothyriomycetidae</taxon>
        <taxon>Chaetothyriales</taxon>
        <taxon>Trichomeriaceae</taxon>
        <taxon>Knufia</taxon>
    </lineage>
</organism>
<dbReference type="EMBL" id="JAVHJV010000004">
    <property type="protein sequence ID" value="KAK5943226.1"/>
    <property type="molecule type" value="Genomic_DNA"/>
</dbReference>
<reference evidence="3 4" key="1">
    <citation type="journal article" date="2023" name="Res Sq">
        <title>Genomic and morphological characterization of Knufia obscura isolated from the Mars 2020 spacecraft assembly facility.</title>
        <authorList>
            <person name="Chander A.M."/>
            <person name="Teixeira M.M."/>
            <person name="Singh N.K."/>
            <person name="Williams M.P."/>
            <person name="Parker C.W."/>
            <person name="Leo P."/>
            <person name="Stajich J.E."/>
            <person name="Torok T."/>
            <person name="Tighe S."/>
            <person name="Mason C.E."/>
            <person name="Venkateswaran K."/>
        </authorList>
    </citation>
    <scope>NUCLEOTIDE SEQUENCE [LARGE SCALE GENOMIC DNA]</scope>
    <source>
        <strain evidence="3 4">CCFEE 5817</strain>
    </source>
</reference>
<dbReference type="InterPro" id="IPR052389">
    <property type="entry name" value="Sec_Metab_Biosynth-Assoc"/>
</dbReference>
<gene>
    <name evidence="3" type="ORF">PMZ80_004233</name>
</gene>
<dbReference type="RefSeq" id="XP_064731316.1">
    <property type="nucleotide sequence ID" value="XM_064872658.1"/>
</dbReference>
<protein>
    <submittedName>
        <fullName evidence="3">Uncharacterized protein</fullName>
    </submittedName>
</protein>
<dbReference type="InterPro" id="IPR049449">
    <property type="entry name" value="TesB_ACOT8-like_N"/>
</dbReference>
<dbReference type="GeneID" id="89997682"/>
<comment type="caution">
    <text evidence="3">The sequence shown here is derived from an EMBL/GenBank/DDBJ whole genome shotgun (WGS) entry which is preliminary data.</text>
</comment>
<feature type="domain" description="Acyl-CoA thioesterase-like N-terminal HotDog" evidence="1">
    <location>
        <begin position="23"/>
        <end position="116"/>
    </location>
</feature>
<accession>A0ABR0RRK2</accession>
<evidence type="ECO:0000259" key="1">
    <source>
        <dbReference type="Pfam" id="PF13622"/>
    </source>
</evidence>
<dbReference type="Gene3D" id="2.40.160.210">
    <property type="entry name" value="Acyl-CoA thioesterase, double hotdog domain"/>
    <property type="match status" value="2"/>
</dbReference>
<dbReference type="InterPro" id="IPR042171">
    <property type="entry name" value="Acyl-CoA_hotdog"/>
</dbReference>
<evidence type="ECO:0000313" key="3">
    <source>
        <dbReference type="EMBL" id="KAK5943226.1"/>
    </source>
</evidence>
<dbReference type="Gene3D" id="3.40.50.720">
    <property type="entry name" value="NAD(P)-binding Rossmann-like Domain"/>
    <property type="match status" value="1"/>
</dbReference>
<dbReference type="Proteomes" id="UP001334248">
    <property type="component" value="Unassembled WGS sequence"/>
</dbReference>
<dbReference type="Pfam" id="PF13622">
    <property type="entry name" value="4HBT_3"/>
    <property type="match status" value="1"/>
</dbReference>
<name>A0ABR0RRK2_9EURO</name>
<dbReference type="InterPro" id="IPR002347">
    <property type="entry name" value="SDR_fam"/>
</dbReference>
<sequence>MTTFADVLPIKQLESHRYATNFDTDWCIGTVPNGGVVTSAFMLVASKHMQLTHSKRKQPNVINLHLEFMRRTAVGEAIFTVKDVKLGGRISNLHLTLAQKDERTDKLVDEVEGYFTMSNIGAEDGLSFDSGYKISPQPLPVSLPALLEGKDSNYVRRGRDPFAEYRRAGQHMAMHLIRPDKRPSDFPKAMIDQWVRFQPQGREGRHTNNALGYVADIFPQILERYVNSELEEASLGHDLSAEEAQALIKRKPGIPLTYWYPTLLLNLEVKKLLPEEGVQWLFVRVQAKKIQNGRFDLEVTVLDEAGDIVALIEKNCTKPHQHTSVSNMAPSGLAILIGAGPTTGAGIARILASPTHGNLAVALLSRTGDAELATKISRTSGGGVLKAFKTDTSEPQLNQAFEDIKSWAKSIDNDLKLKLSVFNIKHSHKTPFEEETAQRYTESMTTYATGAVIFSQLSLKWMLAQYPEHASLPSGAKVMQKAGTIIFTGTLGSLRTNPGFAAYGGGRAAVRMLAQSLAREYSARGVHVVHAIANGGITDNFHEYHADSGEVAKQAGGDDAEAVLQGKKMRAESVGKLYLSMMQQPCDLFVHELDMRPAAEKF</sequence>
<dbReference type="Pfam" id="PF00106">
    <property type="entry name" value="adh_short"/>
    <property type="match status" value="1"/>
</dbReference>
<proteinExistence type="predicted"/>
<keyword evidence="4" id="KW-1185">Reference proteome</keyword>
<dbReference type="PANTHER" id="PTHR38110">
    <property type="entry name" value="CHROMOSOME 23, WHOLE GENOME SHOTGUN SEQUENCE"/>
    <property type="match status" value="1"/>
</dbReference>
<feature type="domain" description="Acyl-CoA thioesterase-like C-terminal" evidence="2">
    <location>
        <begin position="178"/>
        <end position="312"/>
    </location>
</feature>
<dbReference type="Pfam" id="PF20789">
    <property type="entry name" value="4HBT_3C"/>
    <property type="match status" value="1"/>
</dbReference>
<dbReference type="InterPro" id="IPR036291">
    <property type="entry name" value="NAD(P)-bd_dom_sf"/>
</dbReference>
<evidence type="ECO:0000313" key="4">
    <source>
        <dbReference type="Proteomes" id="UP001334248"/>
    </source>
</evidence>
<dbReference type="InterPro" id="IPR049450">
    <property type="entry name" value="ACOT8-like_C"/>
</dbReference>
<evidence type="ECO:0000259" key="2">
    <source>
        <dbReference type="Pfam" id="PF20789"/>
    </source>
</evidence>